<proteinExistence type="predicted"/>
<evidence type="ECO:0000313" key="2">
    <source>
        <dbReference type="EMBL" id="PSB23589.1"/>
    </source>
</evidence>
<dbReference type="Proteomes" id="UP000239576">
    <property type="component" value="Unassembled WGS sequence"/>
</dbReference>
<reference evidence="2 3" key="2">
    <citation type="submission" date="2018-03" db="EMBL/GenBank/DDBJ databases">
        <title>The ancient ancestry and fast evolution of plastids.</title>
        <authorList>
            <person name="Moore K.R."/>
            <person name="Magnabosco C."/>
            <person name="Momper L."/>
            <person name="Gold D.A."/>
            <person name="Bosak T."/>
            <person name="Fournier G.P."/>
        </authorList>
    </citation>
    <scope>NUCLEOTIDE SEQUENCE [LARGE SCALE GENOMIC DNA]</scope>
    <source>
        <strain evidence="2 3">ULC18</strain>
    </source>
</reference>
<gene>
    <name evidence="2" type="ORF">C7B82_30365</name>
</gene>
<dbReference type="EMBL" id="PVWK01000160">
    <property type="protein sequence ID" value="PSB23589.1"/>
    <property type="molecule type" value="Genomic_DNA"/>
</dbReference>
<dbReference type="Pfam" id="PF20138">
    <property type="entry name" value="DUF6528"/>
    <property type="match status" value="1"/>
</dbReference>
<name>A0A2T1DSV6_9CYAN</name>
<dbReference type="SUPFAM" id="SSF75011">
    <property type="entry name" value="3-carboxy-cis,cis-mucoante lactonizing enzyme"/>
    <property type="match status" value="1"/>
</dbReference>
<accession>A0A2T1DSV6</accession>
<feature type="transmembrane region" description="Helical" evidence="1">
    <location>
        <begin position="7"/>
        <end position="26"/>
    </location>
</feature>
<dbReference type="InterPro" id="IPR045383">
    <property type="entry name" value="DUF6528"/>
</dbReference>
<keyword evidence="1" id="KW-0812">Transmembrane</keyword>
<dbReference type="RefSeq" id="WP_106261020.1">
    <property type="nucleotide sequence ID" value="NZ_CAWNSW010000141.1"/>
</dbReference>
<comment type="caution">
    <text evidence="2">The sequence shown here is derived from an EMBL/GenBank/DDBJ whole genome shotgun (WGS) entry which is preliminary data.</text>
</comment>
<feature type="transmembrane region" description="Helical" evidence="1">
    <location>
        <begin position="63"/>
        <end position="82"/>
    </location>
</feature>
<sequence length="381" mass="42744">MRKFLFWIGWSYVGFSILWLILRLGFSDHLWSLLLVNATADYLFVPLPVLLVASLLHQRWQLLLGLSIPVITFGVLVGAPSLPPFANAQEKNVIPLSNHIDTADTLFVCGWDEVFALKLTSDAEKPAKIWSWKAATSPGLPKLMVTKFATTDECKPIEQGRKVLITSSTNGVALVEQATGKALFYASVPGAHSADLLPNNRIVVAGADSPIGGHTLQLFDANTSARPLWKTELYSGHGVYWDQAHTVLWALGRYELRQYELVRWESKLPELRLKQSFLLPSPGGHDLSPNFDRSTLFITTDTDVVLFDLQSNTFISESRMNRLTLVKSISVHPVTKRLAYVQAEGGHWWSSRIHLLESKQSKAEQTILLKGERLYKARWID</sequence>
<keyword evidence="1" id="KW-0472">Membrane</keyword>
<organism evidence="2 3">
    <name type="scientific">Stenomitos frigidus ULC18</name>
    <dbReference type="NCBI Taxonomy" id="2107698"/>
    <lineage>
        <taxon>Bacteria</taxon>
        <taxon>Bacillati</taxon>
        <taxon>Cyanobacteriota</taxon>
        <taxon>Cyanophyceae</taxon>
        <taxon>Leptolyngbyales</taxon>
        <taxon>Leptolyngbyaceae</taxon>
        <taxon>Stenomitos</taxon>
    </lineage>
</organism>
<dbReference type="InterPro" id="IPR015943">
    <property type="entry name" value="WD40/YVTN_repeat-like_dom_sf"/>
</dbReference>
<feature type="transmembrane region" description="Helical" evidence="1">
    <location>
        <begin position="32"/>
        <end position="56"/>
    </location>
</feature>
<evidence type="ECO:0000313" key="3">
    <source>
        <dbReference type="Proteomes" id="UP000239576"/>
    </source>
</evidence>
<reference evidence="3" key="1">
    <citation type="submission" date="2018-02" db="EMBL/GenBank/DDBJ databases">
        <authorList>
            <person name="Moore K."/>
            <person name="Momper L."/>
        </authorList>
    </citation>
    <scope>NUCLEOTIDE SEQUENCE [LARGE SCALE GENOMIC DNA]</scope>
    <source>
        <strain evidence="3">ULC18</strain>
    </source>
</reference>
<evidence type="ECO:0000256" key="1">
    <source>
        <dbReference type="SAM" id="Phobius"/>
    </source>
</evidence>
<evidence type="ECO:0008006" key="4">
    <source>
        <dbReference type="Google" id="ProtNLM"/>
    </source>
</evidence>
<protein>
    <recommendedName>
        <fullName evidence="4">WD40 repeat domain-containing protein</fullName>
    </recommendedName>
</protein>
<keyword evidence="1" id="KW-1133">Transmembrane helix</keyword>
<dbReference type="AlphaFoldDB" id="A0A2T1DSV6"/>
<dbReference type="OrthoDB" id="9796594at2"/>
<dbReference type="Gene3D" id="2.130.10.10">
    <property type="entry name" value="YVTN repeat-like/Quinoprotein amine dehydrogenase"/>
    <property type="match status" value="1"/>
</dbReference>
<keyword evidence="3" id="KW-1185">Reference proteome</keyword>